<sequence length="130" mass="13601">MASIGTIAVRVFTSMARIPVQGATVAFTQGGTGGRQTLLAVRVADQNGHTVPVRIATPDLAEGSQPGGATPYATCNIWIEAPGYEYSVSTGVQVFPGVETVQDIALIPLPENTVPAPENTQFNYTTPQTL</sequence>
<reference evidence="1" key="1">
    <citation type="journal article" date="2021" name="PeerJ">
        <title>Extensive microbial diversity within the chicken gut microbiome revealed by metagenomics and culture.</title>
        <authorList>
            <person name="Gilroy R."/>
            <person name="Ravi A."/>
            <person name="Getino M."/>
            <person name="Pursley I."/>
            <person name="Horton D.L."/>
            <person name="Alikhan N.F."/>
            <person name="Baker D."/>
            <person name="Gharbi K."/>
            <person name="Hall N."/>
            <person name="Watson M."/>
            <person name="Adriaenssens E.M."/>
            <person name="Foster-Nyarko E."/>
            <person name="Jarju S."/>
            <person name="Secka A."/>
            <person name="Antonio M."/>
            <person name="Oren A."/>
            <person name="Chaudhuri R.R."/>
            <person name="La Ragione R."/>
            <person name="Hildebrand F."/>
            <person name="Pallen M.J."/>
        </authorList>
    </citation>
    <scope>NUCLEOTIDE SEQUENCE</scope>
    <source>
        <strain evidence="1">ChiGjej6B6-1540</strain>
    </source>
</reference>
<reference evidence="1" key="2">
    <citation type="submission" date="2021-04" db="EMBL/GenBank/DDBJ databases">
        <authorList>
            <person name="Gilroy R."/>
        </authorList>
    </citation>
    <scope>NUCLEOTIDE SEQUENCE</scope>
    <source>
        <strain evidence="1">ChiGjej6B6-1540</strain>
    </source>
</reference>
<evidence type="ECO:0000313" key="2">
    <source>
        <dbReference type="Proteomes" id="UP000824192"/>
    </source>
</evidence>
<dbReference type="EMBL" id="DXGA01000185">
    <property type="protein sequence ID" value="HIW94594.1"/>
    <property type="molecule type" value="Genomic_DNA"/>
</dbReference>
<proteinExistence type="predicted"/>
<comment type="caution">
    <text evidence="1">The sequence shown here is derived from an EMBL/GenBank/DDBJ whole genome shotgun (WGS) entry which is preliminary data.</text>
</comment>
<name>A0A9D1RUT1_9FIRM</name>
<protein>
    <submittedName>
        <fullName evidence="1">Spore cortex-lytic protein</fullName>
    </submittedName>
</protein>
<dbReference type="AlphaFoldDB" id="A0A9D1RUT1"/>
<organism evidence="1 2">
    <name type="scientific">Candidatus Flavonifractor merdipullorum</name>
    <dbReference type="NCBI Taxonomy" id="2838590"/>
    <lineage>
        <taxon>Bacteria</taxon>
        <taxon>Bacillati</taxon>
        <taxon>Bacillota</taxon>
        <taxon>Clostridia</taxon>
        <taxon>Eubacteriales</taxon>
        <taxon>Oscillospiraceae</taxon>
        <taxon>Flavonifractor</taxon>
    </lineage>
</organism>
<gene>
    <name evidence="1" type="ORF">H9868_08675</name>
</gene>
<accession>A0A9D1RUT1</accession>
<dbReference type="Proteomes" id="UP000824192">
    <property type="component" value="Unassembled WGS sequence"/>
</dbReference>
<evidence type="ECO:0000313" key="1">
    <source>
        <dbReference type="EMBL" id="HIW94594.1"/>
    </source>
</evidence>